<dbReference type="EMBL" id="JAUJYO010000009">
    <property type="protein sequence ID" value="KAK1308360.1"/>
    <property type="molecule type" value="Genomic_DNA"/>
</dbReference>
<keyword evidence="21" id="KW-1185">Reference proteome</keyword>
<comment type="caution">
    <text evidence="20">The sequence shown here is derived from an EMBL/GenBank/DDBJ whole genome shotgun (WGS) entry which is preliminary data.</text>
</comment>
<feature type="binding site" evidence="15">
    <location>
        <position position="257"/>
    </location>
    <ligand>
        <name>Ca(2+)</name>
        <dbReference type="ChEBI" id="CHEBI:29108"/>
        <label>2</label>
    </ligand>
</feature>
<feature type="domain" description="Plant heme peroxidase family profile" evidence="19">
    <location>
        <begin position="26"/>
        <end position="331"/>
    </location>
</feature>
<keyword evidence="7 18" id="KW-0560">Oxidoreductase</keyword>
<dbReference type="InterPro" id="IPR010255">
    <property type="entry name" value="Haem_peroxidase_sf"/>
</dbReference>
<evidence type="ECO:0000256" key="11">
    <source>
        <dbReference type="ARBA" id="ARBA00023283"/>
    </source>
</evidence>
<evidence type="ECO:0000259" key="19">
    <source>
        <dbReference type="PROSITE" id="PS50873"/>
    </source>
</evidence>
<proteinExistence type="inferred from homology"/>
<name>A0AAV9E4G2_ACOCL</name>
<comment type="similarity">
    <text evidence="2">Belongs to the peroxidase family. Ascorbate peroxidase subfamily.</text>
</comment>
<feature type="chain" id="PRO_5043112097" description="Peroxidase" evidence="18">
    <location>
        <begin position="26"/>
        <end position="343"/>
    </location>
</feature>
<evidence type="ECO:0000256" key="18">
    <source>
        <dbReference type="RuleBase" id="RU362060"/>
    </source>
</evidence>
<feature type="binding site" evidence="14">
    <location>
        <position position="166"/>
    </location>
    <ligand>
        <name>substrate</name>
    </ligand>
</feature>
<dbReference type="GO" id="GO:0020037">
    <property type="term" value="F:heme binding"/>
    <property type="evidence" value="ECO:0007669"/>
    <property type="project" value="UniProtKB-UniRule"/>
</dbReference>
<feature type="binding site" evidence="15">
    <location>
        <position position="68"/>
    </location>
    <ligand>
        <name>Ca(2+)</name>
        <dbReference type="ChEBI" id="CHEBI:29108"/>
        <label>1</label>
    </ligand>
</feature>
<dbReference type="FunFam" id="1.10.520.10:FF:000009">
    <property type="entry name" value="Peroxidase"/>
    <property type="match status" value="1"/>
</dbReference>
<evidence type="ECO:0000256" key="7">
    <source>
        <dbReference type="ARBA" id="ARBA00023002"/>
    </source>
</evidence>
<feature type="binding site" evidence="15">
    <location>
        <position position="71"/>
    </location>
    <ligand>
        <name>Ca(2+)</name>
        <dbReference type="ChEBI" id="CHEBI:29108"/>
        <label>1</label>
    </ligand>
</feature>
<dbReference type="Pfam" id="PF00141">
    <property type="entry name" value="peroxidase"/>
    <property type="match status" value="1"/>
</dbReference>
<keyword evidence="8 15" id="KW-0408">Iron</keyword>
<organism evidence="20 21">
    <name type="scientific">Acorus calamus</name>
    <name type="common">Sweet flag</name>
    <dbReference type="NCBI Taxonomy" id="4465"/>
    <lineage>
        <taxon>Eukaryota</taxon>
        <taxon>Viridiplantae</taxon>
        <taxon>Streptophyta</taxon>
        <taxon>Embryophyta</taxon>
        <taxon>Tracheophyta</taxon>
        <taxon>Spermatophyta</taxon>
        <taxon>Magnoliopsida</taxon>
        <taxon>Liliopsida</taxon>
        <taxon>Acoraceae</taxon>
        <taxon>Acorus</taxon>
    </lineage>
</organism>
<dbReference type="Gene3D" id="1.10.420.10">
    <property type="entry name" value="Peroxidase, domain 2"/>
    <property type="match status" value="1"/>
</dbReference>
<dbReference type="InterPro" id="IPR002016">
    <property type="entry name" value="Haem_peroxidase"/>
</dbReference>
<keyword evidence="12 18" id="KW-0376">Hydrogen peroxide</keyword>
<feature type="binding site" evidence="15">
    <location>
        <position position="75"/>
    </location>
    <ligand>
        <name>Ca(2+)</name>
        <dbReference type="ChEBI" id="CHEBI:29108"/>
        <label>1</label>
    </ligand>
</feature>
<keyword evidence="9 17" id="KW-1015">Disulfide bond</keyword>
<keyword evidence="11" id="KW-0873">Pyrrolidone carboxylic acid</keyword>
<dbReference type="GO" id="GO:0006979">
    <property type="term" value="P:response to oxidative stress"/>
    <property type="evidence" value="ECO:0007669"/>
    <property type="project" value="UniProtKB-UniRule"/>
</dbReference>
<evidence type="ECO:0000256" key="13">
    <source>
        <dbReference type="PIRSR" id="PIRSR600823-1"/>
    </source>
</evidence>
<comment type="cofactor">
    <cofactor evidence="15 18">
        <name>heme b</name>
        <dbReference type="ChEBI" id="CHEBI:60344"/>
    </cofactor>
    <text evidence="15 18">Binds 1 heme b (iron(II)-protoporphyrin IX) group per subunit.</text>
</comment>
<dbReference type="CDD" id="cd00693">
    <property type="entry name" value="secretory_peroxidase"/>
    <property type="match status" value="1"/>
</dbReference>
<feature type="disulfide bond" evidence="17">
    <location>
        <begin position="69"/>
        <end position="74"/>
    </location>
</feature>
<comment type="subcellular location">
    <subcellularLocation>
        <location evidence="18">Secreted</location>
    </subcellularLocation>
</comment>
<evidence type="ECO:0000256" key="12">
    <source>
        <dbReference type="ARBA" id="ARBA00023324"/>
    </source>
</evidence>
<feature type="binding site" evidence="15">
    <location>
        <position position="73"/>
    </location>
    <ligand>
        <name>Ca(2+)</name>
        <dbReference type="ChEBI" id="CHEBI:29108"/>
        <label>1</label>
    </ligand>
</feature>
<reference evidence="20" key="2">
    <citation type="submission" date="2023-06" db="EMBL/GenBank/DDBJ databases">
        <authorList>
            <person name="Ma L."/>
            <person name="Liu K.-W."/>
            <person name="Li Z."/>
            <person name="Hsiao Y.-Y."/>
            <person name="Qi Y."/>
            <person name="Fu T."/>
            <person name="Tang G."/>
            <person name="Zhang D."/>
            <person name="Sun W.-H."/>
            <person name="Liu D.-K."/>
            <person name="Li Y."/>
            <person name="Chen G.-Z."/>
            <person name="Liu X.-D."/>
            <person name="Liao X.-Y."/>
            <person name="Jiang Y.-T."/>
            <person name="Yu X."/>
            <person name="Hao Y."/>
            <person name="Huang J."/>
            <person name="Zhao X.-W."/>
            <person name="Ke S."/>
            <person name="Chen Y.-Y."/>
            <person name="Wu W.-L."/>
            <person name="Hsu J.-L."/>
            <person name="Lin Y.-F."/>
            <person name="Huang M.-D."/>
            <person name="Li C.-Y."/>
            <person name="Huang L."/>
            <person name="Wang Z.-W."/>
            <person name="Zhao X."/>
            <person name="Zhong W.-Y."/>
            <person name="Peng D.-H."/>
            <person name="Ahmad S."/>
            <person name="Lan S."/>
            <person name="Zhang J.-S."/>
            <person name="Tsai W.-C."/>
            <person name="Van De Peer Y."/>
            <person name="Liu Z.-J."/>
        </authorList>
    </citation>
    <scope>NUCLEOTIDE SEQUENCE</scope>
    <source>
        <strain evidence="20">CP</strain>
        <tissue evidence="20">Leaves</tissue>
    </source>
</reference>
<keyword evidence="18" id="KW-0732">Signal</keyword>
<evidence type="ECO:0000256" key="3">
    <source>
        <dbReference type="ARBA" id="ARBA00022559"/>
    </source>
</evidence>
<dbReference type="PANTHER" id="PTHR31388:SF270">
    <property type="entry name" value="PEROXIDASE 22-RELATED"/>
    <property type="match status" value="1"/>
</dbReference>
<accession>A0AAV9E4G2</accession>
<keyword evidence="6 15" id="KW-0106">Calcium</keyword>
<dbReference type="PRINTS" id="PR00458">
    <property type="entry name" value="PEROXIDASE"/>
</dbReference>
<evidence type="ECO:0000256" key="17">
    <source>
        <dbReference type="PIRSR" id="PIRSR600823-5"/>
    </source>
</evidence>
<feature type="binding site" description="axial binding residue" evidence="15">
    <location>
        <position position="196"/>
    </location>
    <ligand>
        <name>heme b</name>
        <dbReference type="ChEBI" id="CHEBI:60344"/>
    </ligand>
    <ligandPart>
        <name>Fe</name>
        <dbReference type="ChEBI" id="CHEBI:18248"/>
    </ligandPart>
</feature>
<feature type="binding site" evidence="15">
    <location>
        <position position="91"/>
    </location>
    <ligand>
        <name>Ca(2+)</name>
        <dbReference type="ChEBI" id="CHEBI:29108"/>
        <label>1</label>
    </ligand>
</feature>
<feature type="binding site" evidence="15">
    <location>
        <position position="252"/>
    </location>
    <ligand>
        <name>Ca(2+)</name>
        <dbReference type="ChEBI" id="CHEBI:29108"/>
        <label>2</label>
    </ligand>
</feature>
<evidence type="ECO:0000256" key="10">
    <source>
        <dbReference type="ARBA" id="ARBA00023180"/>
    </source>
</evidence>
<comment type="function">
    <text evidence="18">Removal of H(2)O(2), oxidation of toxic reductants, biosynthesis and degradation of lignin, suberization, auxin catabolism, response to environmental stresses such as wounding, pathogen attack and oxidative stress.</text>
</comment>
<feature type="site" description="Transition state stabilizer" evidence="16">
    <location>
        <position position="63"/>
    </location>
</feature>
<dbReference type="PROSITE" id="PS50873">
    <property type="entry name" value="PEROXIDASE_4"/>
    <property type="match status" value="1"/>
</dbReference>
<keyword evidence="18" id="KW-0964">Secreted</keyword>
<feature type="binding site" evidence="15">
    <location>
        <position position="249"/>
    </location>
    <ligand>
        <name>Ca(2+)</name>
        <dbReference type="ChEBI" id="CHEBI:29108"/>
        <label>2</label>
    </ligand>
</feature>
<dbReference type="PANTHER" id="PTHR31388">
    <property type="entry name" value="PEROXIDASE 72-RELATED"/>
    <property type="match status" value="1"/>
</dbReference>
<evidence type="ECO:0000256" key="1">
    <source>
        <dbReference type="ARBA" id="ARBA00000189"/>
    </source>
</evidence>
<dbReference type="EC" id="1.11.1.7" evidence="18"/>
<evidence type="ECO:0000256" key="8">
    <source>
        <dbReference type="ARBA" id="ARBA00023004"/>
    </source>
</evidence>
<dbReference type="AlphaFoldDB" id="A0AAV9E4G2"/>
<feature type="binding site" evidence="15">
    <location>
        <position position="197"/>
    </location>
    <ligand>
        <name>Ca(2+)</name>
        <dbReference type="ChEBI" id="CHEBI:29108"/>
        <label>2</label>
    </ligand>
</feature>
<evidence type="ECO:0000256" key="5">
    <source>
        <dbReference type="ARBA" id="ARBA00022723"/>
    </source>
</evidence>
<evidence type="ECO:0000256" key="4">
    <source>
        <dbReference type="ARBA" id="ARBA00022617"/>
    </source>
</evidence>
<feature type="disulfide bond" evidence="17">
    <location>
        <begin position="36"/>
        <end position="118"/>
    </location>
</feature>
<feature type="disulfide bond" evidence="17">
    <location>
        <begin position="203"/>
        <end position="234"/>
    </location>
</feature>
<reference evidence="20" key="1">
    <citation type="journal article" date="2023" name="Nat. Commun.">
        <title>Diploid and tetraploid genomes of Acorus and the evolution of monocots.</title>
        <authorList>
            <person name="Ma L."/>
            <person name="Liu K.W."/>
            <person name="Li Z."/>
            <person name="Hsiao Y.Y."/>
            <person name="Qi Y."/>
            <person name="Fu T."/>
            <person name="Tang G.D."/>
            <person name="Zhang D."/>
            <person name="Sun W.H."/>
            <person name="Liu D.K."/>
            <person name="Li Y."/>
            <person name="Chen G.Z."/>
            <person name="Liu X.D."/>
            <person name="Liao X.Y."/>
            <person name="Jiang Y.T."/>
            <person name="Yu X."/>
            <person name="Hao Y."/>
            <person name="Huang J."/>
            <person name="Zhao X.W."/>
            <person name="Ke S."/>
            <person name="Chen Y.Y."/>
            <person name="Wu W.L."/>
            <person name="Hsu J.L."/>
            <person name="Lin Y.F."/>
            <person name="Huang M.D."/>
            <person name="Li C.Y."/>
            <person name="Huang L."/>
            <person name="Wang Z.W."/>
            <person name="Zhao X."/>
            <person name="Zhong W.Y."/>
            <person name="Peng D.H."/>
            <person name="Ahmad S."/>
            <person name="Lan S."/>
            <person name="Zhang J.S."/>
            <person name="Tsai W.C."/>
            <person name="Van de Peer Y."/>
            <person name="Liu Z.J."/>
        </authorList>
    </citation>
    <scope>NUCLEOTIDE SEQUENCE</scope>
    <source>
        <strain evidence="20">CP</strain>
    </source>
</reference>
<dbReference type="GO" id="GO:0005576">
    <property type="term" value="C:extracellular region"/>
    <property type="evidence" value="ECO:0007669"/>
    <property type="project" value="UniProtKB-SubCell"/>
</dbReference>
<dbReference type="FunFam" id="1.10.420.10:FF:000001">
    <property type="entry name" value="Peroxidase"/>
    <property type="match status" value="1"/>
</dbReference>
<dbReference type="Gene3D" id="1.10.520.10">
    <property type="match status" value="1"/>
</dbReference>
<keyword evidence="4 18" id="KW-0349">Heme</keyword>
<keyword evidence="3 18" id="KW-0575">Peroxidase</keyword>
<comment type="cofactor">
    <cofactor evidence="15 18">
        <name>Ca(2+)</name>
        <dbReference type="ChEBI" id="CHEBI:29108"/>
    </cofactor>
    <text evidence="15 18">Binds 2 calcium ions per subunit.</text>
</comment>
<evidence type="ECO:0000313" key="21">
    <source>
        <dbReference type="Proteomes" id="UP001180020"/>
    </source>
</evidence>
<evidence type="ECO:0000256" key="6">
    <source>
        <dbReference type="ARBA" id="ARBA00022837"/>
    </source>
</evidence>
<comment type="similarity">
    <text evidence="18">Belongs to the peroxidase family. Classical plant (class III) peroxidase subfamily.</text>
</comment>
<dbReference type="GO" id="GO:0046872">
    <property type="term" value="F:metal ion binding"/>
    <property type="evidence" value="ECO:0007669"/>
    <property type="project" value="UniProtKB-UniRule"/>
</dbReference>
<keyword evidence="10" id="KW-0325">Glycoprotein</keyword>
<evidence type="ECO:0000256" key="9">
    <source>
        <dbReference type="ARBA" id="ARBA00023157"/>
    </source>
</evidence>
<evidence type="ECO:0000256" key="2">
    <source>
        <dbReference type="ARBA" id="ARBA00006873"/>
    </source>
</evidence>
<dbReference type="InterPro" id="IPR000823">
    <property type="entry name" value="Peroxidase_pln"/>
</dbReference>
<dbReference type="InterPro" id="IPR019793">
    <property type="entry name" value="Peroxidases_heam-ligand_BS"/>
</dbReference>
<dbReference type="PROSITE" id="PS00435">
    <property type="entry name" value="PEROXIDASE_1"/>
    <property type="match status" value="1"/>
</dbReference>
<evidence type="ECO:0000313" key="20">
    <source>
        <dbReference type="EMBL" id="KAK1308360.1"/>
    </source>
</evidence>
<sequence length="343" mass="36093">MASTISIMLMITAITGAMLITGSNGQLSSTFYSSTCLNVSSIVRSVVQQAQQSDARIYASLLRLHFHDCFVNGCDGSILLVSNSTLNIQSEQGAAPNSGSVRGFNVVDNIKTAVESACPGVVSCADILAIAAEASVSLAGGPTWTVQLGRRDSTIANMSGANSDLPAPSESLSSITTKFAAKNLSTTDLVALSGAHTFGRARCTTFINRLYNFSNGSPDSTLNSSYLPTLQNACPQNNQTALANLENLDPTTPDTFDNNYYANLQIEQGLLQSDQELFSTSGAATVSIVNSFSSSQSSFFQSFASAMINMGAISPLTGTSGEVHMQRLRFTDIMLSSAMMGLT</sequence>
<dbReference type="PRINTS" id="PR00461">
    <property type="entry name" value="PLPEROXIDASE"/>
</dbReference>
<evidence type="ECO:0000256" key="14">
    <source>
        <dbReference type="PIRSR" id="PIRSR600823-2"/>
    </source>
</evidence>
<dbReference type="InterPro" id="IPR033905">
    <property type="entry name" value="Secretory_peroxidase"/>
</dbReference>
<keyword evidence="5 15" id="KW-0479">Metal-binding</keyword>
<gene>
    <name evidence="20" type="primary">PER53</name>
    <name evidence="20" type="ORF">QJS10_CPA09g00309</name>
</gene>
<feature type="active site" description="Proton acceptor" evidence="13">
    <location>
        <position position="67"/>
    </location>
</feature>
<evidence type="ECO:0000256" key="15">
    <source>
        <dbReference type="PIRSR" id="PIRSR600823-3"/>
    </source>
</evidence>
<dbReference type="GO" id="GO:0140825">
    <property type="term" value="F:lactoperoxidase activity"/>
    <property type="evidence" value="ECO:0007669"/>
    <property type="project" value="UniProtKB-EC"/>
</dbReference>
<feature type="binding site" evidence="15">
    <location>
        <position position="77"/>
    </location>
    <ligand>
        <name>Ca(2+)</name>
        <dbReference type="ChEBI" id="CHEBI:29108"/>
        <label>1</label>
    </ligand>
</feature>
<evidence type="ECO:0000256" key="16">
    <source>
        <dbReference type="PIRSR" id="PIRSR600823-4"/>
    </source>
</evidence>
<comment type="catalytic activity">
    <reaction evidence="1 18">
        <text>2 a phenolic donor + H2O2 = 2 a phenolic radical donor + 2 H2O</text>
        <dbReference type="Rhea" id="RHEA:56136"/>
        <dbReference type="ChEBI" id="CHEBI:15377"/>
        <dbReference type="ChEBI" id="CHEBI:16240"/>
        <dbReference type="ChEBI" id="CHEBI:139520"/>
        <dbReference type="ChEBI" id="CHEBI:139521"/>
        <dbReference type="EC" id="1.11.1.7"/>
    </reaction>
</comment>
<protein>
    <recommendedName>
        <fullName evidence="18">Peroxidase</fullName>
        <ecNumber evidence="18">1.11.1.7</ecNumber>
    </recommendedName>
</protein>
<dbReference type="SUPFAM" id="SSF48113">
    <property type="entry name" value="Heme-dependent peroxidases"/>
    <property type="match status" value="1"/>
</dbReference>
<dbReference type="GO" id="GO:0042744">
    <property type="term" value="P:hydrogen peroxide catabolic process"/>
    <property type="evidence" value="ECO:0007669"/>
    <property type="project" value="UniProtKB-KW"/>
</dbReference>
<feature type="signal peptide" evidence="18">
    <location>
        <begin position="1"/>
        <end position="25"/>
    </location>
</feature>
<dbReference type="Proteomes" id="UP001180020">
    <property type="component" value="Unassembled WGS sequence"/>
</dbReference>